<evidence type="ECO:0000313" key="6">
    <source>
        <dbReference type="Proteomes" id="UP000824633"/>
    </source>
</evidence>
<sequence length="133" mass="15464">MSLIKVENLRKEFKVRKQEKKTNIFNELFHREYEMKNAVDGISFEIEKGEIVGYIGPNGAGKSTTIKMLTGILVPSSGIIEVDGLIPYKNRKEYTKRIGVVFGQRTQLWWDIPVFESLDLMKYIYKIPDDIFK</sequence>
<feature type="domain" description="ABC transporter" evidence="4">
    <location>
        <begin position="40"/>
        <end position="114"/>
    </location>
</feature>
<name>A0ABM7T2L2_9CLOT</name>
<dbReference type="SUPFAM" id="SSF52540">
    <property type="entry name" value="P-loop containing nucleoside triphosphate hydrolases"/>
    <property type="match status" value="1"/>
</dbReference>
<keyword evidence="2" id="KW-0547">Nucleotide-binding</keyword>
<evidence type="ECO:0000313" key="5">
    <source>
        <dbReference type="EMBL" id="BCZ46170.1"/>
    </source>
</evidence>
<evidence type="ECO:0000256" key="1">
    <source>
        <dbReference type="ARBA" id="ARBA00022448"/>
    </source>
</evidence>
<proteinExistence type="predicted"/>
<gene>
    <name evidence="5" type="ORF">psyc5s11_22370</name>
</gene>
<dbReference type="InterPro" id="IPR003439">
    <property type="entry name" value="ABC_transporter-like_ATP-bd"/>
</dbReference>
<dbReference type="Pfam" id="PF00005">
    <property type="entry name" value="ABC_tran"/>
    <property type="match status" value="1"/>
</dbReference>
<dbReference type="Gene3D" id="3.40.50.300">
    <property type="entry name" value="P-loop containing nucleotide triphosphate hydrolases"/>
    <property type="match status" value="1"/>
</dbReference>
<protein>
    <recommendedName>
        <fullName evidence="4">ABC transporter domain-containing protein</fullName>
    </recommendedName>
</protein>
<evidence type="ECO:0000259" key="4">
    <source>
        <dbReference type="Pfam" id="PF00005"/>
    </source>
</evidence>
<accession>A0ABM7T2L2</accession>
<evidence type="ECO:0000256" key="3">
    <source>
        <dbReference type="ARBA" id="ARBA00022840"/>
    </source>
</evidence>
<dbReference type="Proteomes" id="UP000824633">
    <property type="component" value="Chromosome"/>
</dbReference>
<keyword evidence="3" id="KW-0067">ATP-binding</keyword>
<dbReference type="PANTHER" id="PTHR42711:SF1">
    <property type="entry name" value="ABC-TRANSPORT PROTEIN, ATP-BINDING COMPONENT"/>
    <property type="match status" value="1"/>
</dbReference>
<evidence type="ECO:0000256" key="2">
    <source>
        <dbReference type="ARBA" id="ARBA00022741"/>
    </source>
</evidence>
<dbReference type="InterPro" id="IPR050763">
    <property type="entry name" value="ABC_transporter_ATP-binding"/>
</dbReference>
<dbReference type="PANTHER" id="PTHR42711">
    <property type="entry name" value="ABC TRANSPORTER ATP-BINDING PROTEIN"/>
    <property type="match status" value="1"/>
</dbReference>
<keyword evidence="1" id="KW-0813">Transport</keyword>
<dbReference type="InterPro" id="IPR027417">
    <property type="entry name" value="P-loop_NTPase"/>
</dbReference>
<keyword evidence="6" id="KW-1185">Reference proteome</keyword>
<dbReference type="EMBL" id="AP024849">
    <property type="protein sequence ID" value="BCZ46170.1"/>
    <property type="molecule type" value="Genomic_DNA"/>
</dbReference>
<reference evidence="6" key="1">
    <citation type="submission" date="2021-07" db="EMBL/GenBank/DDBJ databases">
        <title>Complete genome sequencing of a Clostridium isolate.</title>
        <authorList>
            <person name="Ueki A."/>
            <person name="Tonouchi A."/>
        </authorList>
    </citation>
    <scope>NUCLEOTIDE SEQUENCE [LARGE SCALE GENOMIC DNA]</scope>
    <source>
        <strain evidence="6">C5S11</strain>
    </source>
</reference>
<organism evidence="5 6">
    <name type="scientific">Clostridium gelidum</name>
    <dbReference type="NCBI Taxonomy" id="704125"/>
    <lineage>
        <taxon>Bacteria</taxon>
        <taxon>Bacillati</taxon>
        <taxon>Bacillota</taxon>
        <taxon>Clostridia</taxon>
        <taxon>Eubacteriales</taxon>
        <taxon>Clostridiaceae</taxon>
        <taxon>Clostridium</taxon>
    </lineage>
</organism>